<keyword evidence="1" id="KW-1133">Transmembrane helix</keyword>
<keyword evidence="3" id="KW-1185">Reference proteome</keyword>
<evidence type="ECO:0000313" key="3">
    <source>
        <dbReference type="Proteomes" id="UP001175228"/>
    </source>
</evidence>
<evidence type="ECO:0000256" key="1">
    <source>
        <dbReference type="SAM" id="Phobius"/>
    </source>
</evidence>
<feature type="transmembrane region" description="Helical" evidence="1">
    <location>
        <begin position="7"/>
        <end position="31"/>
    </location>
</feature>
<keyword evidence="1" id="KW-0812">Transmembrane</keyword>
<keyword evidence="1" id="KW-0472">Membrane</keyword>
<reference evidence="2" key="1">
    <citation type="submission" date="2023-06" db="EMBL/GenBank/DDBJ databases">
        <authorList>
            <consortium name="Lawrence Berkeley National Laboratory"/>
            <person name="Ahrendt S."/>
            <person name="Sahu N."/>
            <person name="Indic B."/>
            <person name="Wong-Bajracharya J."/>
            <person name="Merenyi Z."/>
            <person name="Ke H.-M."/>
            <person name="Monk M."/>
            <person name="Kocsube S."/>
            <person name="Drula E."/>
            <person name="Lipzen A."/>
            <person name="Balint B."/>
            <person name="Henrissat B."/>
            <person name="Andreopoulos B."/>
            <person name="Martin F.M."/>
            <person name="Harder C.B."/>
            <person name="Rigling D."/>
            <person name="Ford K.L."/>
            <person name="Foster G.D."/>
            <person name="Pangilinan J."/>
            <person name="Papanicolaou A."/>
            <person name="Barry K."/>
            <person name="LaButti K."/>
            <person name="Viragh M."/>
            <person name="Koriabine M."/>
            <person name="Yan M."/>
            <person name="Riley R."/>
            <person name="Champramary S."/>
            <person name="Plett K.L."/>
            <person name="Tsai I.J."/>
            <person name="Slot J."/>
            <person name="Sipos G."/>
            <person name="Plett J."/>
            <person name="Nagy L.G."/>
            <person name="Grigoriev I.V."/>
        </authorList>
    </citation>
    <scope>NUCLEOTIDE SEQUENCE</scope>
    <source>
        <strain evidence="2">HWK02</strain>
    </source>
</reference>
<accession>A0AA39UUN6</accession>
<dbReference type="AlphaFoldDB" id="A0AA39UUN6"/>
<dbReference type="Proteomes" id="UP001175228">
    <property type="component" value="Unassembled WGS sequence"/>
</dbReference>
<sequence length="97" mass="11360">MPTRRRGLVLWAYMIPEVMISMASSRLLLFWPTNRWILFLCRRRHRKTSNPTLAIYGTIDDAQRVGIVLVYVTESGVSRFPAQVHVRFFNMPLRSPP</sequence>
<name>A0AA39UUN6_9AGAR</name>
<gene>
    <name evidence="2" type="ORF">EDD18DRAFT_483932</name>
</gene>
<protein>
    <submittedName>
        <fullName evidence="2">Uncharacterized protein</fullName>
    </submittedName>
</protein>
<proteinExistence type="predicted"/>
<comment type="caution">
    <text evidence="2">The sequence shown here is derived from an EMBL/GenBank/DDBJ whole genome shotgun (WGS) entry which is preliminary data.</text>
</comment>
<evidence type="ECO:0000313" key="2">
    <source>
        <dbReference type="EMBL" id="KAK0504012.1"/>
    </source>
</evidence>
<dbReference type="EMBL" id="JAUEPU010000003">
    <property type="protein sequence ID" value="KAK0504012.1"/>
    <property type="molecule type" value="Genomic_DNA"/>
</dbReference>
<organism evidence="2 3">
    <name type="scientific">Armillaria luteobubalina</name>
    <dbReference type="NCBI Taxonomy" id="153913"/>
    <lineage>
        <taxon>Eukaryota</taxon>
        <taxon>Fungi</taxon>
        <taxon>Dikarya</taxon>
        <taxon>Basidiomycota</taxon>
        <taxon>Agaricomycotina</taxon>
        <taxon>Agaricomycetes</taxon>
        <taxon>Agaricomycetidae</taxon>
        <taxon>Agaricales</taxon>
        <taxon>Marasmiineae</taxon>
        <taxon>Physalacriaceae</taxon>
        <taxon>Armillaria</taxon>
    </lineage>
</organism>